<dbReference type="GO" id="GO:0015074">
    <property type="term" value="P:DNA integration"/>
    <property type="evidence" value="ECO:0007669"/>
    <property type="project" value="UniProtKB-KW"/>
</dbReference>
<keyword evidence="3" id="KW-0238">DNA-binding</keyword>
<keyword evidence="4" id="KW-0233">DNA recombination</keyword>
<evidence type="ECO:0000256" key="2">
    <source>
        <dbReference type="ARBA" id="ARBA00022908"/>
    </source>
</evidence>
<dbReference type="Pfam" id="PF00589">
    <property type="entry name" value="Phage_integrase"/>
    <property type="match status" value="1"/>
</dbReference>
<dbReference type="Gene3D" id="1.10.443.10">
    <property type="entry name" value="Intergrase catalytic core"/>
    <property type="match status" value="1"/>
</dbReference>
<sequence>MATIKKYTKKDGSIAYQFQIYLGIDPLTGKKRFTTKRGFKSLQEAKIALNRLEYEVNTLGVPTSKPRIMTFKEISELWLENYKLTVKESTFFTQSNAIKNHIYPNFAELKIDKITPDYCQKIANKWHGYYKKFHNLIGLTEKIFDYAMTLKQITFNPMKSIVKPKKKDTLDKYEAPFYSKDELEIFLKTLEPYDMHYYMMFRLLAFTGLRKGELQALKWSDFQNGNIYVSRTLAKNAEGGEHFQTPKTKASYREISIDHTTKLWLMKWRTEQKKRLIALGFNANDNEQLIFSDEENNPFYLDYLNNFLKKFLKEHSLPKITVHGFRHTHCSLLFEAGASIKEVQYRLGHSDIKTTMDIYAHVTKRAKNQTADKFASYVNF</sequence>
<organism evidence="6 7">
    <name type="scientific">Enterococcus cecorum</name>
    <dbReference type="NCBI Taxonomy" id="44008"/>
    <lineage>
        <taxon>Bacteria</taxon>
        <taxon>Bacillati</taxon>
        <taxon>Bacillota</taxon>
        <taxon>Bacilli</taxon>
        <taxon>Lactobacillales</taxon>
        <taxon>Enterococcaceae</taxon>
        <taxon>Enterococcus</taxon>
    </lineage>
</organism>
<dbReference type="PANTHER" id="PTHR30349:SF64">
    <property type="entry name" value="PROPHAGE INTEGRASE INTD-RELATED"/>
    <property type="match status" value="1"/>
</dbReference>
<accession>A0AAW8TW96</accession>
<keyword evidence="2" id="KW-0229">DNA integration</keyword>
<dbReference type="AlphaFoldDB" id="A0AAW8TW96"/>
<dbReference type="Proteomes" id="UP001255696">
    <property type="component" value="Unassembled WGS sequence"/>
</dbReference>
<evidence type="ECO:0000313" key="6">
    <source>
        <dbReference type="EMBL" id="MDT2797108.1"/>
    </source>
</evidence>
<dbReference type="Gene3D" id="1.10.150.130">
    <property type="match status" value="1"/>
</dbReference>
<gene>
    <name evidence="6" type="ORF">P7H47_07620</name>
</gene>
<comment type="caution">
    <text evidence="6">The sequence shown here is derived from an EMBL/GenBank/DDBJ whole genome shotgun (WGS) entry which is preliminary data.</text>
</comment>
<dbReference type="InterPro" id="IPR050090">
    <property type="entry name" value="Tyrosine_recombinase_XerCD"/>
</dbReference>
<dbReference type="RefSeq" id="WP_311897792.1">
    <property type="nucleotide sequence ID" value="NZ_JARQBI010000016.1"/>
</dbReference>
<dbReference type="PROSITE" id="PS51898">
    <property type="entry name" value="TYR_RECOMBINASE"/>
    <property type="match status" value="1"/>
</dbReference>
<dbReference type="PANTHER" id="PTHR30349">
    <property type="entry name" value="PHAGE INTEGRASE-RELATED"/>
    <property type="match status" value="1"/>
</dbReference>
<evidence type="ECO:0000256" key="1">
    <source>
        <dbReference type="ARBA" id="ARBA00008857"/>
    </source>
</evidence>
<evidence type="ECO:0000256" key="4">
    <source>
        <dbReference type="ARBA" id="ARBA00023172"/>
    </source>
</evidence>
<evidence type="ECO:0000256" key="3">
    <source>
        <dbReference type="ARBA" id="ARBA00023125"/>
    </source>
</evidence>
<dbReference type="InterPro" id="IPR013762">
    <property type="entry name" value="Integrase-like_cat_sf"/>
</dbReference>
<evidence type="ECO:0000313" key="7">
    <source>
        <dbReference type="Proteomes" id="UP001255696"/>
    </source>
</evidence>
<dbReference type="GO" id="GO:0003677">
    <property type="term" value="F:DNA binding"/>
    <property type="evidence" value="ECO:0007669"/>
    <property type="project" value="UniProtKB-KW"/>
</dbReference>
<dbReference type="Pfam" id="PF14659">
    <property type="entry name" value="Phage_int_SAM_3"/>
    <property type="match status" value="1"/>
</dbReference>
<name>A0AAW8TW96_9ENTE</name>
<dbReference type="InterPro" id="IPR028259">
    <property type="entry name" value="AP2-like_int_N"/>
</dbReference>
<feature type="domain" description="Tyr recombinase" evidence="5">
    <location>
        <begin position="173"/>
        <end position="372"/>
    </location>
</feature>
<dbReference type="Pfam" id="PF14657">
    <property type="entry name" value="Arm-DNA-bind_4"/>
    <property type="match status" value="1"/>
</dbReference>
<dbReference type="InterPro" id="IPR004107">
    <property type="entry name" value="Integrase_SAM-like_N"/>
</dbReference>
<evidence type="ECO:0000259" key="5">
    <source>
        <dbReference type="PROSITE" id="PS51898"/>
    </source>
</evidence>
<proteinExistence type="inferred from homology"/>
<reference evidence="6" key="1">
    <citation type="submission" date="2023-03" db="EMBL/GenBank/DDBJ databases">
        <authorList>
            <person name="Shen W."/>
            <person name="Cai J."/>
        </authorList>
    </citation>
    <scope>NUCLEOTIDE SEQUENCE</scope>
    <source>
        <strain evidence="6">B245-2</strain>
    </source>
</reference>
<dbReference type="SUPFAM" id="SSF56349">
    <property type="entry name" value="DNA breaking-rejoining enzymes"/>
    <property type="match status" value="1"/>
</dbReference>
<comment type="similarity">
    <text evidence="1">Belongs to the 'phage' integrase family.</text>
</comment>
<dbReference type="GO" id="GO:0006310">
    <property type="term" value="P:DNA recombination"/>
    <property type="evidence" value="ECO:0007669"/>
    <property type="project" value="UniProtKB-KW"/>
</dbReference>
<dbReference type="EMBL" id="JARQBI010000016">
    <property type="protein sequence ID" value="MDT2797108.1"/>
    <property type="molecule type" value="Genomic_DNA"/>
</dbReference>
<dbReference type="CDD" id="cd01189">
    <property type="entry name" value="INT_ICEBs1_C_like"/>
    <property type="match status" value="1"/>
</dbReference>
<dbReference type="InterPro" id="IPR002104">
    <property type="entry name" value="Integrase_catalytic"/>
</dbReference>
<dbReference type="InterPro" id="IPR010998">
    <property type="entry name" value="Integrase_recombinase_N"/>
</dbReference>
<dbReference type="InterPro" id="IPR011010">
    <property type="entry name" value="DNA_brk_join_enz"/>
</dbReference>
<protein>
    <submittedName>
        <fullName evidence="6">Tyrosine-type recombinase/integrase</fullName>
    </submittedName>
</protein>